<evidence type="ECO:0000313" key="2">
    <source>
        <dbReference type="EMBL" id="RKF75160.1"/>
    </source>
</evidence>
<feature type="compositionally biased region" description="Basic residues" evidence="1">
    <location>
        <begin position="88"/>
        <end position="102"/>
    </location>
</feature>
<sequence length="791" mass="89294">MSTRQLRKLQKQRELEITRLKENELDEEEYDEPLTPPGKKGSMFANLLAVEDLENEDDDKDSEEHEIEGEIFIPKPSISVKPRELKSKQNKNKNKNFRKSKAKSIDRVGGEDIERVLQQLKITSNSDLDTVSYHEREDDDAYKRICAIVSVQGKFLKVANEMQKLFGKAAVESDNEMGGISGEEPRQRQQQDEMVDFETALSGTHLAGKGMHKIILRRNFFIQGKNDWPKGTLGGLSMEVVGEEKSDGTVEFCYSHNQAYQRIQKQFLKFVNLGDPQILVNLLVKYPDQISLLIQVSRIAKNLGKHALSSDLLERALFFLGKAAISQFTTKLSQGKARLNFSRPENRELWLAGYHYIKSLMMKGTYRTALEWAKLLLSLAPETDPYCMQLLIHNLSLRAHEHRWLCDLYDTGFPGRWRRDINSSPQSLYSHTNASLVLAAIHMQDQGKAREILSQSMSRLPWLYSCLFSQLNLEIPSVLKEHAARSKADALFTKIYITQTKDLWNKPDAISLLMEVGNSISRVENATVDDDDDDDDSNLIKLDIVRFVYLDGTPELLALIPREQFNRGFNSESDPIPPAENIYSYDAQRIGNSGPSQFGINYVAITRLSPNRNENNEESNSEFTLYGISFTDITEDGGQGFIPLEAARRLFRHLRGSEGSDDEEETHINLSSDIPERNNRGIEVGDGIEDSVHEENIDVGVLGEIMIEAHDRDGADDNVNNENDNVDNENDNITKDEGSIENLSMDHAAQVLNSEGSSSNASNSTNSSRHITHTRNNGSDEENSSNSSSQI</sequence>
<dbReference type="Pfam" id="PF04910">
    <property type="entry name" value="Tcf25"/>
    <property type="match status" value="1"/>
</dbReference>
<comment type="caution">
    <text evidence="2">The sequence shown here is derived from an EMBL/GenBank/DDBJ whole genome shotgun (WGS) entry which is preliminary data.</text>
</comment>
<dbReference type="GO" id="GO:1990112">
    <property type="term" value="C:RQC complex"/>
    <property type="evidence" value="ECO:0007669"/>
    <property type="project" value="TreeGrafter"/>
</dbReference>
<feature type="compositionally biased region" description="Low complexity" evidence="1">
    <location>
        <begin position="753"/>
        <end position="768"/>
    </location>
</feature>
<dbReference type="PANTHER" id="PTHR22684:SF0">
    <property type="entry name" value="RIBOSOME QUALITY CONTROL COMPLEX SUBUNIT TCF25"/>
    <property type="match status" value="1"/>
</dbReference>
<protein>
    <submittedName>
        <fullName evidence="2">Transcription factor 25</fullName>
    </submittedName>
</protein>
<feature type="region of interest" description="Disordered" evidence="1">
    <location>
        <begin position="657"/>
        <end position="691"/>
    </location>
</feature>
<feature type="compositionally biased region" description="Acidic residues" evidence="1">
    <location>
        <begin position="51"/>
        <end position="69"/>
    </location>
</feature>
<gene>
    <name evidence="2" type="ORF">GcM1_235030</name>
</gene>
<evidence type="ECO:0000313" key="3">
    <source>
        <dbReference type="Proteomes" id="UP000285326"/>
    </source>
</evidence>
<organism evidence="2 3">
    <name type="scientific">Golovinomyces cichoracearum</name>
    <dbReference type="NCBI Taxonomy" id="62708"/>
    <lineage>
        <taxon>Eukaryota</taxon>
        <taxon>Fungi</taxon>
        <taxon>Dikarya</taxon>
        <taxon>Ascomycota</taxon>
        <taxon>Pezizomycotina</taxon>
        <taxon>Leotiomycetes</taxon>
        <taxon>Erysiphales</taxon>
        <taxon>Erysiphaceae</taxon>
        <taxon>Golovinomyces</taxon>
    </lineage>
</organism>
<name>A0A420IKT4_9PEZI</name>
<dbReference type="GO" id="GO:1990116">
    <property type="term" value="P:ribosome-associated ubiquitin-dependent protein catabolic process"/>
    <property type="evidence" value="ECO:0007669"/>
    <property type="project" value="TreeGrafter"/>
</dbReference>
<accession>A0A420IKT4</accession>
<evidence type="ECO:0000256" key="1">
    <source>
        <dbReference type="SAM" id="MobiDB-lite"/>
    </source>
</evidence>
<proteinExistence type="predicted"/>
<reference evidence="2 3" key="1">
    <citation type="journal article" date="2018" name="BMC Genomics">
        <title>Comparative genome analyses reveal sequence features reflecting distinct modes of host-adaptation between dicot and monocot powdery mildew.</title>
        <authorList>
            <person name="Wu Y."/>
            <person name="Ma X."/>
            <person name="Pan Z."/>
            <person name="Kale S.D."/>
            <person name="Song Y."/>
            <person name="King H."/>
            <person name="Zhang Q."/>
            <person name="Presley C."/>
            <person name="Deng X."/>
            <person name="Wei C.I."/>
            <person name="Xiao S."/>
        </authorList>
    </citation>
    <scope>NUCLEOTIDE SEQUENCE [LARGE SCALE GENOMIC DNA]</scope>
    <source>
        <strain evidence="2">UMSG1</strain>
    </source>
</reference>
<dbReference type="Proteomes" id="UP000285326">
    <property type="component" value="Unassembled WGS sequence"/>
</dbReference>
<dbReference type="GO" id="GO:0072344">
    <property type="term" value="P:rescue of stalled ribosome"/>
    <property type="evidence" value="ECO:0007669"/>
    <property type="project" value="TreeGrafter"/>
</dbReference>
<feature type="region of interest" description="Disordered" evidence="1">
    <location>
        <begin position="713"/>
        <end position="736"/>
    </location>
</feature>
<dbReference type="AlphaFoldDB" id="A0A420IKT4"/>
<dbReference type="PANTHER" id="PTHR22684">
    <property type="entry name" value="NULP1-RELATED"/>
    <property type="match status" value="1"/>
</dbReference>
<dbReference type="InterPro" id="IPR006994">
    <property type="entry name" value="TCF25/Rqc1"/>
</dbReference>
<feature type="region of interest" description="Disordered" evidence="1">
    <location>
        <begin position="20"/>
        <end position="104"/>
    </location>
</feature>
<feature type="region of interest" description="Disordered" evidence="1">
    <location>
        <begin position="748"/>
        <end position="791"/>
    </location>
</feature>
<dbReference type="EMBL" id="MCBS01023569">
    <property type="protein sequence ID" value="RKF75160.1"/>
    <property type="molecule type" value="Genomic_DNA"/>
</dbReference>